<feature type="domain" description="THUMP" evidence="4">
    <location>
        <begin position="42"/>
        <end position="153"/>
    </location>
</feature>
<keyword evidence="3" id="KW-0694">RNA-binding</keyword>
<dbReference type="Gene3D" id="3.40.50.150">
    <property type="entry name" value="Vaccinia Virus protein VP39"/>
    <property type="match status" value="1"/>
</dbReference>
<accession>A0A133V5S9</accession>
<dbReference type="GO" id="GO:0008033">
    <property type="term" value="P:tRNA processing"/>
    <property type="evidence" value="ECO:0007669"/>
    <property type="project" value="UniProtKB-ARBA"/>
</dbReference>
<evidence type="ECO:0000256" key="3">
    <source>
        <dbReference type="PROSITE-ProRule" id="PRU00529"/>
    </source>
</evidence>
<dbReference type="InterPro" id="IPR054170">
    <property type="entry name" value="RlmL_1st"/>
</dbReference>
<dbReference type="InterPro" id="IPR002052">
    <property type="entry name" value="DNA_methylase_N6_adenine_CS"/>
</dbReference>
<keyword evidence="2" id="KW-0808">Transferase</keyword>
<reference evidence="5 6" key="1">
    <citation type="journal article" date="2016" name="Sci. Rep.">
        <title>Metabolic traits of an uncultured archaeal lineage -MSBL1- from brine pools of the Red Sea.</title>
        <authorList>
            <person name="Mwirichia R."/>
            <person name="Alam I."/>
            <person name="Rashid M."/>
            <person name="Vinu M."/>
            <person name="Ba-Alawi W."/>
            <person name="Anthony Kamau A."/>
            <person name="Kamanda Ngugi D."/>
            <person name="Goker M."/>
            <person name="Klenk H.P."/>
            <person name="Bajic V."/>
            <person name="Stingl U."/>
        </authorList>
    </citation>
    <scope>NUCLEOTIDE SEQUENCE [LARGE SCALE GENOMIC DNA]</scope>
    <source>
        <strain evidence="5">SCGC-AAA259O05</strain>
    </source>
</reference>
<dbReference type="EMBL" id="LHXV01000001">
    <property type="protein sequence ID" value="KXB01800.1"/>
    <property type="molecule type" value="Genomic_DNA"/>
</dbReference>
<dbReference type="InterPro" id="IPR000241">
    <property type="entry name" value="RlmKL-like_Mtase"/>
</dbReference>
<dbReference type="InterPro" id="IPR053485">
    <property type="entry name" value="tRNA_guanine-N2-MTase"/>
</dbReference>
<dbReference type="SUPFAM" id="SSF143437">
    <property type="entry name" value="THUMP domain-like"/>
    <property type="match status" value="1"/>
</dbReference>
<comment type="caution">
    <text evidence="5">The sequence shown here is derived from an EMBL/GenBank/DDBJ whole genome shotgun (WGS) entry which is preliminary data.</text>
</comment>
<dbReference type="NCBIfam" id="NF040721">
    <property type="entry name" value="Trm14_Arch"/>
    <property type="match status" value="1"/>
</dbReference>
<dbReference type="Proteomes" id="UP000070344">
    <property type="component" value="Unassembled WGS sequence"/>
</dbReference>
<name>A0A133V5S9_9EURY</name>
<dbReference type="SUPFAM" id="SSF53335">
    <property type="entry name" value="S-adenosyl-L-methionine-dependent methyltransferases"/>
    <property type="match status" value="1"/>
</dbReference>
<dbReference type="InterPro" id="IPR053943">
    <property type="entry name" value="RlmKL-like_Mtase_CS"/>
</dbReference>
<dbReference type="InterPro" id="IPR004114">
    <property type="entry name" value="THUMP_dom"/>
</dbReference>
<dbReference type="PROSITE" id="PS00092">
    <property type="entry name" value="N6_MTASE"/>
    <property type="match status" value="1"/>
</dbReference>
<evidence type="ECO:0000256" key="1">
    <source>
        <dbReference type="ARBA" id="ARBA00022603"/>
    </source>
</evidence>
<dbReference type="GO" id="GO:0008990">
    <property type="term" value="F:rRNA (guanine-N2-)-methyltransferase activity"/>
    <property type="evidence" value="ECO:0007669"/>
    <property type="project" value="TreeGrafter"/>
</dbReference>
<dbReference type="Gene3D" id="3.30.2130.30">
    <property type="match status" value="1"/>
</dbReference>
<evidence type="ECO:0000256" key="2">
    <source>
        <dbReference type="ARBA" id="ARBA00022679"/>
    </source>
</evidence>
<protein>
    <recommendedName>
        <fullName evidence="4">THUMP domain-containing protein</fullName>
    </recommendedName>
</protein>
<dbReference type="SMART" id="SM00981">
    <property type="entry name" value="THUMP"/>
    <property type="match status" value="1"/>
</dbReference>
<dbReference type="InterPro" id="IPR029063">
    <property type="entry name" value="SAM-dependent_MTases_sf"/>
</dbReference>
<evidence type="ECO:0000259" key="4">
    <source>
        <dbReference type="PROSITE" id="PS51165"/>
    </source>
</evidence>
<dbReference type="PANTHER" id="PTHR47313">
    <property type="entry name" value="RIBOSOMAL RNA LARGE SUBUNIT METHYLTRANSFERASE K/L"/>
    <property type="match status" value="1"/>
</dbReference>
<dbReference type="PROSITE" id="PS51165">
    <property type="entry name" value="THUMP"/>
    <property type="match status" value="1"/>
</dbReference>
<dbReference type="PROSITE" id="PS01261">
    <property type="entry name" value="UPF0020"/>
    <property type="match status" value="1"/>
</dbReference>
<dbReference type="GO" id="GO:0003723">
    <property type="term" value="F:RNA binding"/>
    <property type="evidence" value="ECO:0007669"/>
    <property type="project" value="UniProtKB-UniRule"/>
</dbReference>
<gene>
    <name evidence="5" type="ORF">AKJ41_00015</name>
</gene>
<dbReference type="GO" id="GO:0070043">
    <property type="term" value="F:rRNA (guanine-N7-)-methyltransferase activity"/>
    <property type="evidence" value="ECO:0007669"/>
    <property type="project" value="TreeGrafter"/>
</dbReference>
<keyword evidence="1" id="KW-0489">Methyltransferase</keyword>
<keyword evidence="6" id="KW-1185">Reference proteome</keyword>
<dbReference type="PANTHER" id="PTHR47313:SF1">
    <property type="entry name" value="RIBOSOMAL RNA LARGE SUBUNIT METHYLTRANSFERASE K_L"/>
    <property type="match status" value="1"/>
</dbReference>
<sequence length="362" mass="41642">MELLATTIRGLESIAIEEIEDLRGEKACFEHEGMVRLSGREEDVFKLNYLSKTLHRVLILLSSFKVRSLEDVYRRCKEIDFSCYLNSSQKFAVRAKRTGAHGFTSMDLESEIGQAIVDSFQEEGSRIEVDLENPDVYIRSELRGEEVWVAIDTTGGESLHKRGYRSYEHPAPLKPTIAHCLVRLSEWEEDETLLDPMCGSGTICIEAWHWKNEVPNWFRDDYAFWRLPFLDREKFRDLKEKYDSRARSRSLPVRGCDVSEKHVRGAKRNITSAGADIQISTSNATEVSLDANKIVTNPPYGIRIGSKRKVKNLYEDFASNLADYQWDRAVILTGRPDYMPKEGLEERIDFHYGNLPSSILIF</sequence>
<evidence type="ECO:0000313" key="6">
    <source>
        <dbReference type="Proteomes" id="UP000070344"/>
    </source>
</evidence>
<dbReference type="Pfam" id="PF22020">
    <property type="entry name" value="RlmL_1st"/>
    <property type="match status" value="1"/>
</dbReference>
<dbReference type="AlphaFoldDB" id="A0A133V5S9"/>
<proteinExistence type="predicted"/>
<organism evidence="5 6">
    <name type="scientific">candidate division MSBL1 archaeon SCGC-AAA259O05</name>
    <dbReference type="NCBI Taxonomy" id="1698271"/>
    <lineage>
        <taxon>Archaea</taxon>
        <taxon>Methanobacteriati</taxon>
        <taxon>Methanobacteriota</taxon>
        <taxon>candidate division MSBL1</taxon>
    </lineage>
</organism>
<evidence type="ECO:0000313" key="5">
    <source>
        <dbReference type="EMBL" id="KXB01800.1"/>
    </source>
</evidence>
<dbReference type="Pfam" id="PF01170">
    <property type="entry name" value="UPF0020"/>
    <property type="match status" value="1"/>
</dbReference>
<dbReference type="Pfam" id="PF02926">
    <property type="entry name" value="THUMP"/>
    <property type="match status" value="1"/>
</dbReference>
<dbReference type="CDD" id="cd11715">
    <property type="entry name" value="THUMP_AdoMetMT"/>
    <property type="match status" value="1"/>
</dbReference>